<feature type="transmembrane region" description="Helical" evidence="11">
    <location>
        <begin position="321"/>
        <end position="341"/>
    </location>
</feature>
<evidence type="ECO:0000256" key="5">
    <source>
        <dbReference type="ARBA" id="ARBA00022692"/>
    </source>
</evidence>
<keyword evidence="9" id="KW-0408">Iron</keyword>
<evidence type="ECO:0000256" key="1">
    <source>
        <dbReference type="ARBA" id="ARBA00004651"/>
    </source>
</evidence>
<dbReference type="GO" id="GO:0019646">
    <property type="term" value="P:aerobic electron transport chain"/>
    <property type="evidence" value="ECO:0007669"/>
    <property type="project" value="InterPro"/>
</dbReference>
<gene>
    <name evidence="12" type="ORF">MetMK1DRAFT_00005790</name>
</gene>
<accession>H2C1F6</accession>
<dbReference type="PANTHER" id="PTHR30365:SF14">
    <property type="entry name" value="CYTOCHROME BD MENAQUINOL OXIDASE SUBUNIT I-RELATED"/>
    <property type="match status" value="1"/>
</dbReference>
<keyword evidence="2" id="KW-0813">Transport</keyword>
<dbReference type="GO" id="GO:0046872">
    <property type="term" value="F:metal ion binding"/>
    <property type="evidence" value="ECO:0007669"/>
    <property type="project" value="UniProtKB-KW"/>
</dbReference>
<dbReference type="EMBL" id="JH597761">
    <property type="protein sequence ID" value="EHP70077.1"/>
    <property type="molecule type" value="Genomic_DNA"/>
</dbReference>
<dbReference type="Proteomes" id="UP000003980">
    <property type="component" value="Unassembled WGS sequence"/>
</dbReference>
<dbReference type="GO" id="GO:0009055">
    <property type="term" value="F:electron transfer activity"/>
    <property type="evidence" value="ECO:0007669"/>
    <property type="project" value="InterPro"/>
</dbReference>
<evidence type="ECO:0000256" key="11">
    <source>
        <dbReference type="SAM" id="Phobius"/>
    </source>
</evidence>
<dbReference type="Pfam" id="PF01654">
    <property type="entry name" value="Cyt_bd_oxida_I"/>
    <property type="match status" value="1"/>
</dbReference>
<evidence type="ECO:0000256" key="8">
    <source>
        <dbReference type="ARBA" id="ARBA00022989"/>
    </source>
</evidence>
<feature type="transmembrane region" description="Helical" evidence="11">
    <location>
        <begin position="12"/>
        <end position="36"/>
    </location>
</feature>
<keyword evidence="10 11" id="KW-0472">Membrane</keyword>
<evidence type="ECO:0000256" key="3">
    <source>
        <dbReference type="ARBA" id="ARBA00022475"/>
    </source>
</evidence>
<dbReference type="GO" id="GO:0005886">
    <property type="term" value="C:plasma membrane"/>
    <property type="evidence" value="ECO:0007669"/>
    <property type="project" value="UniProtKB-SubCell"/>
</dbReference>
<keyword evidence="4" id="KW-0349">Heme</keyword>
<keyword evidence="5 11" id="KW-0812">Transmembrane</keyword>
<evidence type="ECO:0000256" key="4">
    <source>
        <dbReference type="ARBA" id="ARBA00022617"/>
    </source>
</evidence>
<dbReference type="HOGENOM" id="CLU_030555_3_2_2"/>
<dbReference type="GO" id="GO:0020037">
    <property type="term" value="F:heme binding"/>
    <property type="evidence" value="ECO:0007669"/>
    <property type="project" value="TreeGrafter"/>
</dbReference>
<dbReference type="GO" id="GO:0016682">
    <property type="term" value="F:oxidoreductase activity, acting on diphenols and related substances as donors, oxygen as acceptor"/>
    <property type="evidence" value="ECO:0007669"/>
    <property type="project" value="TreeGrafter"/>
</dbReference>
<evidence type="ECO:0000256" key="10">
    <source>
        <dbReference type="ARBA" id="ARBA00023136"/>
    </source>
</evidence>
<proteinExistence type="predicted"/>
<evidence type="ECO:0000256" key="6">
    <source>
        <dbReference type="ARBA" id="ARBA00022723"/>
    </source>
</evidence>
<keyword evidence="6" id="KW-0479">Metal-binding</keyword>
<comment type="subcellular location">
    <subcellularLocation>
        <location evidence="1">Cell membrane</location>
        <topology evidence="1">Multi-pass membrane protein</topology>
    </subcellularLocation>
</comment>
<feature type="transmembrane region" description="Helical" evidence="11">
    <location>
        <begin position="96"/>
        <end position="117"/>
    </location>
</feature>
<feature type="transmembrane region" description="Helical" evidence="11">
    <location>
        <begin position="192"/>
        <end position="212"/>
    </location>
</feature>
<keyword evidence="3" id="KW-1003">Cell membrane</keyword>
<reference evidence="12 13" key="1">
    <citation type="submission" date="2012-01" db="EMBL/GenBank/DDBJ databases">
        <title>Improved High-Quality Draft sequence of Metallosphaera yellowstonensis MK1.</title>
        <authorList>
            <consortium name="US DOE Joint Genome Institute"/>
            <person name="Lucas S."/>
            <person name="Han J."/>
            <person name="Cheng J.-F."/>
            <person name="Goodwin L."/>
            <person name="Pitluck S."/>
            <person name="Peters L."/>
            <person name="Teshima H."/>
            <person name="Detter J.C."/>
            <person name="Han C."/>
            <person name="Tapia R."/>
            <person name="Land M."/>
            <person name="Hauser L."/>
            <person name="Kyrpides N."/>
            <person name="Kozubal M."/>
            <person name="Macur R.E."/>
            <person name="Jay Z."/>
            <person name="Inskeep W."/>
            <person name="Woyke T."/>
        </authorList>
    </citation>
    <scope>NUCLEOTIDE SEQUENCE [LARGE SCALE GENOMIC DNA]</scope>
    <source>
        <strain evidence="12 13">MK1</strain>
    </source>
</reference>
<dbReference type="STRING" id="671065.MetMK1DRAFT_00005790"/>
<dbReference type="AlphaFoldDB" id="H2C1F6"/>
<feature type="transmembrane region" description="Helical" evidence="11">
    <location>
        <begin position="362"/>
        <end position="385"/>
    </location>
</feature>
<keyword evidence="8 11" id="KW-1133">Transmembrane helix</keyword>
<evidence type="ECO:0000313" key="13">
    <source>
        <dbReference type="Proteomes" id="UP000003980"/>
    </source>
</evidence>
<dbReference type="InterPro" id="IPR002585">
    <property type="entry name" value="Cyt-d_ubiquinol_oxidase_su_1"/>
</dbReference>
<keyword evidence="7" id="KW-0249">Electron transport</keyword>
<evidence type="ECO:0000256" key="9">
    <source>
        <dbReference type="ARBA" id="ARBA00023004"/>
    </source>
</evidence>
<sequence length="475" mass="51764">MIDMSLEIFDRFLAAYTMGTHMLFTYWAIALPIFIVTSEYLAYKRNDPIYLSLAKRWSIVLAVLFAVGAASGAAIAVEFITAWYKWMYVVSQVDMLPFDIEVIAFFSEVIFLALYLYGWNRMSRVAHMVTGLLVGLGTAASAVLIILVNSWMNTPVGFDVVQFSQTGQITGVNPLATLLPPIASAEVPMGLAGAYFVGFGSLSGYFAFRLLWAGKGREYYSKGLKLSVYLTALDAIFLAWAGDNAGKALYSLQPLKLATLEGLIQTTSKAPMGLGPLSIPGLLSLLVSWPPNANAVVLGYSSFSPDVQDPLQWLAHSAYDVHAIIGILGALVFWVLGVAMLTRPGGKIATVLGLDRPTERKLPLYASFLMGWLQLVAWESGWVAAETAREPFVIWGPMVQVGGIYTIQAGMWTSQAFNDSPEILPIGIAIIATLTLAVVGALYVLKRLFRSREITVDIEDSRTLLLEITQKGGIS</sequence>
<name>H2C1F6_9CREN</name>
<feature type="transmembrane region" description="Helical" evidence="11">
    <location>
        <begin position="423"/>
        <end position="445"/>
    </location>
</feature>
<evidence type="ECO:0000256" key="7">
    <source>
        <dbReference type="ARBA" id="ARBA00022982"/>
    </source>
</evidence>
<feature type="transmembrane region" description="Helical" evidence="11">
    <location>
        <begin position="129"/>
        <end position="152"/>
    </location>
</feature>
<protein>
    <submittedName>
        <fullName evidence="12">Cytochrome bd-type quinol oxidase, subunit 1</fullName>
    </submittedName>
</protein>
<dbReference type="RefSeq" id="WP_009070464.1">
    <property type="nucleotide sequence ID" value="NZ_JH597761.1"/>
</dbReference>
<evidence type="ECO:0000256" key="2">
    <source>
        <dbReference type="ARBA" id="ARBA00022448"/>
    </source>
</evidence>
<evidence type="ECO:0000313" key="12">
    <source>
        <dbReference type="EMBL" id="EHP70077.1"/>
    </source>
</evidence>
<dbReference type="PANTHER" id="PTHR30365">
    <property type="entry name" value="CYTOCHROME D UBIQUINOL OXIDASE"/>
    <property type="match status" value="1"/>
</dbReference>
<feature type="transmembrane region" description="Helical" evidence="11">
    <location>
        <begin position="57"/>
        <end position="84"/>
    </location>
</feature>
<dbReference type="eggNOG" id="arCOG02721">
    <property type="taxonomic scope" value="Archaea"/>
</dbReference>
<organism evidence="12 13">
    <name type="scientific">Metallosphaera yellowstonensis MK1</name>
    <dbReference type="NCBI Taxonomy" id="671065"/>
    <lineage>
        <taxon>Archaea</taxon>
        <taxon>Thermoproteota</taxon>
        <taxon>Thermoprotei</taxon>
        <taxon>Sulfolobales</taxon>
        <taxon>Sulfolobaceae</taxon>
        <taxon>Metallosphaera</taxon>
    </lineage>
</organism>
<dbReference type="GO" id="GO:0070069">
    <property type="term" value="C:cytochrome complex"/>
    <property type="evidence" value="ECO:0007669"/>
    <property type="project" value="InterPro"/>
</dbReference>
<keyword evidence="13" id="KW-1185">Reference proteome</keyword>